<accession>A0A1C6Z754</accession>
<dbReference type="AlphaFoldDB" id="A0A1C6Z754"/>
<reference evidence="1 2" key="1">
    <citation type="submission" date="2016-09" db="EMBL/GenBank/DDBJ databases">
        <authorList>
            <person name="Capua I."/>
            <person name="De Benedictis P."/>
            <person name="Joannis T."/>
            <person name="Lombin L.H."/>
            <person name="Cattoli G."/>
        </authorList>
    </citation>
    <scope>NUCLEOTIDE SEQUENCE [LARGE SCALE GENOMIC DNA]</scope>
    <source>
        <strain evidence="1 2">GB001</strain>
    </source>
</reference>
<sequence length="132" mass="14650">MSFKISGLSGNFPNNNVRWGSDFSQPRAFSQKGGIYRSKQTFYLEGTNSQSLLLVTCDLQSLPLDANGNPLPYNLNVVSIYSTENAQQIAIADLAVFGSLDSLYFPETGNINKMDPSQSFWAMVDYLYAINE</sequence>
<dbReference type="EMBL" id="FMIQ01000080">
    <property type="protein sequence ID" value="SCM54729.1"/>
    <property type="molecule type" value="Genomic_DNA"/>
</dbReference>
<evidence type="ECO:0000313" key="2">
    <source>
        <dbReference type="Proteomes" id="UP000094844"/>
    </source>
</evidence>
<organism evidence="1 2">
    <name type="scientific">Hafnia alvei</name>
    <dbReference type="NCBI Taxonomy" id="569"/>
    <lineage>
        <taxon>Bacteria</taxon>
        <taxon>Pseudomonadati</taxon>
        <taxon>Pseudomonadota</taxon>
        <taxon>Gammaproteobacteria</taxon>
        <taxon>Enterobacterales</taxon>
        <taxon>Hafniaceae</taxon>
        <taxon>Hafnia</taxon>
    </lineage>
</organism>
<evidence type="ECO:0000313" key="1">
    <source>
        <dbReference type="EMBL" id="SCM54729.1"/>
    </source>
</evidence>
<name>A0A1C6Z754_HAFAL</name>
<dbReference type="Proteomes" id="UP000094844">
    <property type="component" value="Unassembled WGS sequence"/>
</dbReference>
<gene>
    <name evidence="1" type="ORF">BN1044_04239</name>
</gene>
<dbReference type="RefSeq" id="WP_072310337.1">
    <property type="nucleotide sequence ID" value="NZ_FMIQ01000080.1"/>
</dbReference>
<proteinExistence type="predicted"/>
<protein>
    <submittedName>
        <fullName evidence="1">Uncharacterized protein</fullName>
    </submittedName>
</protein>